<protein>
    <submittedName>
        <fullName evidence="2">Glycosyltransferase family 4 protein</fullName>
        <ecNumber evidence="2">2.4.-.-</ecNumber>
    </submittedName>
</protein>
<dbReference type="Gene3D" id="3.40.50.2000">
    <property type="entry name" value="Glycogen Phosphorylase B"/>
    <property type="match status" value="2"/>
</dbReference>
<feature type="domain" description="Glycosyltransferase subfamily 4-like N-terminal" evidence="1">
    <location>
        <begin position="16"/>
        <end position="178"/>
    </location>
</feature>
<comment type="caution">
    <text evidence="2">The sequence shown here is derived from an EMBL/GenBank/DDBJ whole genome shotgun (WGS) entry which is preliminary data.</text>
</comment>
<keyword evidence="2" id="KW-0328">Glycosyltransferase</keyword>
<dbReference type="PANTHER" id="PTHR45947">
    <property type="entry name" value="SULFOQUINOVOSYL TRANSFERASE SQD2"/>
    <property type="match status" value="1"/>
</dbReference>
<name>A0ABD5V7U7_9EURY</name>
<keyword evidence="3" id="KW-1185">Reference proteome</keyword>
<gene>
    <name evidence="2" type="ORF">ACFQGH_11050</name>
</gene>
<dbReference type="PANTHER" id="PTHR45947:SF3">
    <property type="entry name" value="SULFOQUINOVOSYL TRANSFERASE SQD2"/>
    <property type="match status" value="1"/>
</dbReference>
<dbReference type="EMBL" id="JBHSXQ010000003">
    <property type="protein sequence ID" value="MFC6905731.1"/>
    <property type="molecule type" value="Genomic_DNA"/>
</dbReference>
<dbReference type="AlphaFoldDB" id="A0ABD5V7U7"/>
<reference evidence="2 3" key="1">
    <citation type="journal article" date="2019" name="Int. J. Syst. Evol. Microbiol.">
        <title>The Global Catalogue of Microorganisms (GCM) 10K type strain sequencing project: providing services to taxonomists for standard genome sequencing and annotation.</title>
        <authorList>
            <consortium name="The Broad Institute Genomics Platform"/>
            <consortium name="The Broad Institute Genome Sequencing Center for Infectious Disease"/>
            <person name="Wu L."/>
            <person name="Ma J."/>
        </authorList>
    </citation>
    <scope>NUCLEOTIDE SEQUENCE [LARGE SCALE GENOMIC DNA]</scope>
    <source>
        <strain evidence="2 3">CGMCC 1.3240</strain>
    </source>
</reference>
<dbReference type="InterPro" id="IPR050194">
    <property type="entry name" value="Glycosyltransferase_grp1"/>
</dbReference>
<dbReference type="GO" id="GO:0016757">
    <property type="term" value="F:glycosyltransferase activity"/>
    <property type="evidence" value="ECO:0007669"/>
    <property type="project" value="UniProtKB-KW"/>
</dbReference>
<dbReference type="CDD" id="cd03801">
    <property type="entry name" value="GT4_PimA-like"/>
    <property type="match status" value="1"/>
</dbReference>
<sequence>MRILRVAQKTYPDVKGGGPYHVHAMSRDQAAMGHDVTVLTVGGGDKPHLEERDGYTVIRYGSEGSLLGNDISTGVARYLAAAESFDVVHAHSHLYFSTNLAALKRACGEIPLAITNHGLYSQTAPEWVFDLYLGSVGRWTFDRADVVFCYTEEDERRIRALGVDSEIEIVPNGVDLERFTPDGPGSDLIDHDGPTALFVGRLVEGKRPSDAIAAVERVRETHPELKLYVCGEGPLQEELAERTGNSVEFLGHLEYDEMPPVYRSADVLVLPSRAEGVPRTVLEAMAAGSGVVTSDLEQVAPLVEGYGHTADPGDVEGFAEGIRATLESGGPAADDGIQRRHSWTRTVDETTSALERLVESE</sequence>
<dbReference type="RefSeq" id="WP_340604258.1">
    <property type="nucleotide sequence ID" value="NZ_JBBMXV010000003.1"/>
</dbReference>
<proteinExistence type="predicted"/>
<accession>A0ABD5V7U7</accession>
<dbReference type="InterPro" id="IPR028098">
    <property type="entry name" value="Glyco_trans_4-like_N"/>
</dbReference>
<dbReference type="Pfam" id="PF13692">
    <property type="entry name" value="Glyco_trans_1_4"/>
    <property type="match status" value="1"/>
</dbReference>
<evidence type="ECO:0000259" key="1">
    <source>
        <dbReference type="Pfam" id="PF13439"/>
    </source>
</evidence>
<dbReference type="EC" id="2.4.-.-" evidence="2"/>
<keyword evidence="2" id="KW-0808">Transferase</keyword>
<evidence type="ECO:0000313" key="2">
    <source>
        <dbReference type="EMBL" id="MFC6905731.1"/>
    </source>
</evidence>
<organism evidence="2 3">
    <name type="scientific">Halalkalicoccus tibetensis</name>
    <dbReference type="NCBI Taxonomy" id="175632"/>
    <lineage>
        <taxon>Archaea</taxon>
        <taxon>Methanobacteriati</taxon>
        <taxon>Methanobacteriota</taxon>
        <taxon>Stenosarchaea group</taxon>
        <taxon>Halobacteria</taxon>
        <taxon>Halobacteriales</taxon>
        <taxon>Halococcaceae</taxon>
        <taxon>Halalkalicoccus</taxon>
    </lineage>
</organism>
<dbReference type="Proteomes" id="UP001596312">
    <property type="component" value="Unassembled WGS sequence"/>
</dbReference>
<dbReference type="SUPFAM" id="SSF53756">
    <property type="entry name" value="UDP-Glycosyltransferase/glycogen phosphorylase"/>
    <property type="match status" value="1"/>
</dbReference>
<dbReference type="Pfam" id="PF13439">
    <property type="entry name" value="Glyco_transf_4"/>
    <property type="match status" value="1"/>
</dbReference>
<evidence type="ECO:0000313" key="3">
    <source>
        <dbReference type="Proteomes" id="UP001596312"/>
    </source>
</evidence>